<keyword evidence="3" id="KW-0808">Transferase</keyword>
<dbReference type="STRING" id="210143.A0A1R3GMW8"/>
<comment type="caution">
    <text evidence="3">The sequence shown here is derived from an EMBL/GenBank/DDBJ whole genome shotgun (WGS) entry which is preliminary data.</text>
</comment>
<dbReference type="SUPFAM" id="SSF53756">
    <property type="entry name" value="UDP-Glycosyltransferase/glycogen phosphorylase"/>
    <property type="match status" value="1"/>
</dbReference>
<proteinExistence type="inferred from homology"/>
<name>A0A1R3GMW8_COCAP</name>
<dbReference type="Proteomes" id="UP000188268">
    <property type="component" value="Unassembled WGS sequence"/>
</dbReference>
<dbReference type="Gramene" id="OMO59399">
    <property type="protein sequence ID" value="OMO59399"/>
    <property type="gene ID" value="CCACVL1_24860"/>
</dbReference>
<dbReference type="Gene3D" id="3.40.50.2000">
    <property type="entry name" value="Glycogen Phosphorylase B"/>
    <property type="match status" value="1"/>
</dbReference>
<gene>
    <name evidence="3" type="ORF">CCACVL1_24860</name>
</gene>
<organism evidence="3 4">
    <name type="scientific">Corchorus capsularis</name>
    <name type="common">Jute</name>
    <dbReference type="NCBI Taxonomy" id="210143"/>
    <lineage>
        <taxon>Eukaryota</taxon>
        <taxon>Viridiplantae</taxon>
        <taxon>Streptophyta</taxon>
        <taxon>Embryophyta</taxon>
        <taxon>Tracheophyta</taxon>
        <taxon>Spermatophyta</taxon>
        <taxon>Magnoliopsida</taxon>
        <taxon>eudicotyledons</taxon>
        <taxon>Gunneridae</taxon>
        <taxon>Pentapetalae</taxon>
        <taxon>rosids</taxon>
        <taxon>malvids</taxon>
        <taxon>Malvales</taxon>
        <taxon>Malvaceae</taxon>
        <taxon>Grewioideae</taxon>
        <taxon>Apeibeae</taxon>
        <taxon>Corchorus</taxon>
    </lineage>
</organism>
<evidence type="ECO:0000313" key="4">
    <source>
        <dbReference type="Proteomes" id="UP000188268"/>
    </source>
</evidence>
<keyword evidence="4" id="KW-1185">Reference proteome</keyword>
<protein>
    <submittedName>
        <fullName evidence="3">UDP-glucuronosyl/UDP-glucosyltransferase</fullName>
    </submittedName>
</protein>
<accession>A0A1R3GMW8</accession>
<dbReference type="OrthoDB" id="5835829at2759"/>
<dbReference type="GO" id="GO:0080043">
    <property type="term" value="F:quercetin 3-O-glucosyltransferase activity"/>
    <property type="evidence" value="ECO:0007669"/>
    <property type="project" value="TreeGrafter"/>
</dbReference>
<sequence length="196" mass="21922">MEFQFPQSSSNSINIHPIEFPEGEKTNGLAEFVPLFQKLVSQRLASFIHGQISSSSTPPKALVYDSFLPWALDVAKMFGVHGASFFTQSWSNSSIYYHVNQGTLKVPLEHNAVVSLPSMPVLGIHDLPSFVSDTGSYPHLLKMVVDRFSNFQEADSLFCNSFIHLEHEGDATNHLSFKISIPIPVKLMAIFKYVNF</sequence>
<dbReference type="PANTHER" id="PTHR11926">
    <property type="entry name" value="GLUCOSYL/GLUCURONOSYL TRANSFERASES"/>
    <property type="match status" value="1"/>
</dbReference>
<evidence type="ECO:0000256" key="1">
    <source>
        <dbReference type="ARBA" id="ARBA00009995"/>
    </source>
</evidence>
<dbReference type="PANTHER" id="PTHR11926:SF1560">
    <property type="entry name" value="UDP-GLYCOSYLTRANSFERASE 74E1-RELATED"/>
    <property type="match status" value="1"/>
</dbReference>
<evidence type="ECO:0000256" key="2">
    <source>
        <dbReference type="ARBA" id="ARBA00022676"/>
    </source>
</evidence>
<evidence type="ECO:0000313" key="3">
    <source>
        <dbReference type="EMBL" id="OMO59399.1"/>
    </source>
</evidence>
<comment type="similarity">
    <text evidence="1">Belongs to the UDP-glycosyltransferase family.</text>
</comment>
<dbReference type="EMBL" id="AWWV01013961">
    <property type="protein sequence ID" value="OMO59399.1"/>
    <property type="molecule type" value="Genomic_DNA"/>
</dbReference>
<reference evidence="3 4" key="1">
    <citation type="submission" date="2013-09" db="EMBL/GenBank/DDBJ databases">
        <title>Corchorus capsularis genome sequencing.</title>
        <authorList>
            <person name="Alam M."/>
            <person name="Haque M.S."/>
            <person name="Islam M.S."/>
            <person name="Emdad E.M."/>
            <person name="Islam M.M."/>
            <person name="Ahmed B."/>
            <person name="Halim A."/>
            <person name="Hossen Q.M.M."/>
            <person name="Hossain M.Z."/>
            <person name="Ahmed R."/>
            <person name="Khan M.M."/>
            <person name="Islam R."/>
            <person name="Rashid M.M."/>
            <person name="Khan S.A."/>
            <person name="Rahman M.S."/>
            <person name="Alam M."/>
        </authorList>
    </citation>
    <scope>NUCLEOTIDE SEQUENCE [LARGE SCALE GENOMIC DNA]</scope>
    <source>
        <strain evidence="4">cv. CVL-1</strain>
        <tissue evidence="3">Whole seedling</tissue>
    </source>
</reference>
<dbReference type="AlphaFoldDB" id="A0A1R3GMW8"/>
<dbReference type="GO" id="GO:0080044">
    <property type="term" value="F:quercetin 7-O-glucosyltransferase activity"/>
    <property type="evidence" value="ECO:0007669"/>
    <property type="project" value="TreeGrafter"/>
</dbReference>
<keyword evidence="2" id="KW-0328">Glycosyltransferase</keyword>